<evidence type="ECO:0000256" key="9">
    <source>
        <dbReference type="PROSITE-ProRule" id="PRU00284"/>
    </source>
</evidence>
<comment type="subcellular location">
    <subcellularLocation>
        <location evidence="1">Cell membrane</location>
        <topology evidence="1">Multi-pass membrane protein</topology>
    </subcellularLocation>
</comment>
<dbReference type="Gene3D" id="3.30.450.20">
    <property type="entry name" value="PAS domain"/>
    <property type="match status" value="1"/>
</dbReference>
<feature type="domain" description="HAMP" evidence="13">
    <location>
        <begin position="335"/>
        <end position="387"/>
    </location>
</feature>
<dbReference type="Gene3D" id="1.10.287.950">
    <property type="entry name" value="Methyl-accepting chemotaxis protein"/>
    <property type="match status" value="1"/>
</dbReference>
<dbReference type="InterPro" id="IPR033479">
    <property type="entry name" value="dCache_1"/>
</dbReference>
<feature type="domain" description="Methyl-accepting transducer" evidence="12">
    <location>
        <begin position="406"/>
        <end position="663"/>
    </location>
</feature>
<gene>
    <name evidence="14" type="ORF">J5Y03_12645</name>
</gene>
<dbReference type="Gene3D" id="6.10.340.10">
    <property type="match status" value="1"/>
</dbReference>
<organism evidence="14 15">
    <name type="scientific">Gottfriedia endophytica</name>
    <dbReference type="NCBI Taxonomy" id="2820819"/>
    <lineage>
        <taxon>Bacteria</taxon>
        <taxon>Bacillati</taxon>
        <taxon>Bacillota</taxon>
        <taxon>Bacilli</taxon>
        <taxon>Bacillales</taxon>
        <taxon>Bacillaceae</taxon>
        <taxon>Gottfriedia</taxon>
    </lineage>
</organism>
<dbReference type="AlphaFoldDB" id="A0A940NS45"/>
<evidence type="ECO:0000256" key="10">
    <source>
        <dbReference type="SAM" id="Coils"/>
    </source>
</evidence>
<evidence type="ECO:0000256" key="8">
    <source>
        <dbReference type="ARBA" id="ARBA00029447"/>
    </source>
</evidence>
<evidence type="ECO:0000313" key="15">
    <source>
        <dbReference type="Proteomes" id="UP000682134"/>
    </source>
</evidence>
<name>A0A940NS45_9BACI</name>
<evidence type="ECO:0000259" key="13">
    <source>
        <dbReference type="PROSITE" id="PS50885"/>
    </source>
</evidence>
<feature type="transmembrane region" description="Helical" evidence="11">
    <location>
        <begin position="313"/>
        <end position="333"/>
    </location>
</feature>
<dbReference type="PROSITE" id="PS50885">
    <property type="entry name" value="HAMP"/>
    <property type="match status" value="1"/>
</dbReference>
<keyword evidence="3" id="KW-0145">Chemotaxis</keyword>
<keyword evidence="7 9" id="KW-0807">Transducer</keyword>
<dbReference type="CDD" id="cd06225">
    <property type="entry name" value="HAMP"/>
    <property type="match status" value="1"/>
</dbReference>
<keyword evidence="6 11" id="KW-0472">Membrane</keyword>
<dbReference type="PROSITE" id="PS50111">
    <property type="entry name" value="CHEMOTAXIS_TRANSDUC_2"/>
    <property type="match status" value="1"/>
</dbReference>
<protein>
    <submittedName>
        <fullName evidence="14">Methyl-accepting chemotaxis protein</fullName>
    </submittedName>
</protein>
<dbReference type="InterPro" id="IPR003660">
    <property type="entry name" value="HAMP_dom"/>
</dbReference>
<proteinExistence type="inferred from homology"/>
<dbReference type="CDD" id="cd12913">
    <property type="entry name" value="PDC1_MCP_like"/>
    <property type="match status" value="1"/>
</dbReference>
<evidence type="ECO:0000256" key="1">
    <source>
        <dbReference type="ARBA" id="ARBA00004651"/>
    </source>
</evidence>
<dbReference type="GO" id="GO:0006935">
    <property type="term" value="P:chemotaxis"/>
    <property type="evidence" value="ECO:0007669"/>
    <property type="project" value="UniProtKB-KW"/>
</dbReference>
<keyword evidence="5 11" id="KW-1133">Transmembrane helix</keyword>
<evidence type="ECO:0000256" key="3">
    <source>
        <dbReference type="ARBA" id="ARBA00022500"/>
    </source>
</evidence>
<evidence type="ECO:0000259" key="12">
    <source>
        <dbReference type="PROSITE" id="PS50111"/>
    </source>
</evidence>
<dbReference type="GO" id="GO:0005886">
    <property type="term" value="C:plasma membrane"/>
    <property type="evidence" value="ECO:0007669"/>
    <property type="project" value="UniProtKB-SubCell"/>
</dbReference>
<evidence type="ECO:0000256" key="2">
    <source>
        <dbReference type="ARBA" id="ARBA00022475"/>
    </source>
</evidence>
<keyword evidence="15" id="KW-1185">Reference proteome</keyword>
<evidence type="ECO:0000256" key="5">
    <source>
        <dbReference type="ARBA" id="ARBA00022989"/>
    </source>
</evidence>
<dbReference type="PANTHER" id="PTHR32089:SF112">
    <property type="entry name" value="LYSOZYME-LIKE PROTEIN-RELATED"/>
    <property type="match status" value="1"/>
</dbReference>
<dbReference type="SUPFAM" id="SSF103190">
    <property type="entry name" value="Sensory domain-like"/>
    <property type="match status" value="1"/>
</dbReference>
<dbReference type="InterPro" id="IPR029151">
    <property type="entry name" value="Sensor-like_sf"/>
</dbReference>
<dbReference type="Pfam" id="PF00015">
    <property type="entry name" value="MCPsignal"/>
    <property type="match status" value="1"/>
</dbReference>
<dbReference type="GO" id="GO:0007165">
    <property type="term" value="P:signal transduction"/>
    <property type="evidence" value="ECO:0007669"/>
    <property type="project" value="UniProtKB-KW"/>
</dbReference>
<dbReference type="EMBL" id="JAGIYQ010000008">
    <property type="protein sequence ID" value="MBP0726022.1"/>
    <property type="molecule type" value="Genomic_DNA"/>
</dbReference>
<dbReference type="Pfam" id="PF00672">
    <property type="entry name" value="HAMP"/>
    <property type="match status" value="1"/>
</dbReference>
<feature type="transmembrane region" description="Helical" evidence="11">
    <location>
        <begin position="24"/>
        <end position="46"/>
    </location>
</feature>
<keyword evidence="2" id="KW-1003">Cell membrane</keyword>
<evidence type="ECO:0000256" key="11">
    <source>
        <dbReference type="SAM" id="Phobius"/>
    </source>
</evidence>
<keyword evidence="4 11" id="KW-0812">Transmembrane</keyword>
<evidence type="ECO:0000256" key="7">
    <source>
        <dbReference type="ARBA" id="ARBA00023224"/>
    </source>
</evidence>
<dbReference type="Pfam" id="PF02743">
    <property type="entry name" value="dCache_1"/>
    <property type="match status" value="1"/>
</dbReference>
<feature type="coiled-coil region" evidence="10">
    <location>
        <begin position="470"/>
        <end position="504"/>
    </location>
</feature>
<comment type="similarity">
    <text evidence="8">Belongs to the methyl-accepting chemotaxis (MCP) protein family.</text>
</comment>
<reference evidence="14" key="1">
    <citation type="submission" date="2021-04" db="EMBL/GenBank/DDBJ databases">
        <title>Genome seq and assembly of Bacillus sp.</title>
        <authorList>
            <person name="Chhetri G."/>
        </authorList>
    </citation>
    <scope>NUCLEOTIDE SEQUENCE</scope>
    <source>
        <strain evidence="14">RG28</strain>
    </source>
</reference>
<dbReference type="SMART" id="SM00283">
    <property type="entry name" value="MA"/>
    <property type="match status" value="1"/>
</dbReference>
<accession>A0A940NS45</accession>
<dbReference type="Proteomes" id="UP000682134">
    <property type="component" value="Unassembled WGS sequence"/>
</dbReference>
<evidence type="ECO:0000256" key="4">
    <source>
        <dbReference type="ARBA" id="ARBA00022692"/>
    </source>
</evidence>
<dbReference type="PANTHER" id="PTHR32089">
    <property type="entry name" value="METHYL-ACCEPTING CHEMOTAXIS PROTEIN MCPB"/>
    <property type="match status" value="1"/>
</dbReference>
<dbReference type="RefSeq" id="WP_209406207.1">
    <property type="nucleotide sequence ID" value="NZ_JAGIYQ010000008.1"/>
</dbReference>
<sequence>MQEVMIDKKNRTKKKKRVSIRTKLMAGIGAVVFLTLVITSLVFYMYSSNVLKNKYENDNKRFVATSSKNIEMYMSKYEKSINELSLEIETVFDGNDKNPAITGFLRNIKENDPSIAATYFISAKTGYMNIYPWVDFGNALNTRVFKETKEKDKMYWMEVYKDAISNKMMTSIVMPVKKDGELIGVLGYDISLEGISSIRNQLQDGLDEKLMILDNKGVVVSTFIPDQIGKNLSLQNSGKEKNVDDFFASQKQMKKEYGWIDSLYTNQKLTNNQYTFNGDTYFVNGQTLKNTDWKVIAVTPVASISAKLSGFKYISIFTLIGGLLLGGILVYFISRIIIRTLRKFSDVSRKTASGDLTTIVDVPNNDEVGDLANDFNLMITNVNDLIKKIVEDFGAINQTATGLDEIAKNNSTTIVEVTKSIEEIASANMSQSEEVETGATAVHSANNVIGQLATQTETIKDVLKDATANMDAGIKDVNNLEVTYQKLEETIEKVAAIVEDLNKKSTSISQVTEVIANISDQTNLLSLNASIEAARAGEHGRGFAVVAGEVRKLAEQSRESAKNIQDIISSIIEDTNSAVAVMAETNTINRTQKEAVDHVGQSIKALTSALEEIINEVSGSTILVNRLNESKDSIGSVMDGLSASAQQVAASTEEILSSMEEQSSSTEEVSQYAMKLTELMSHLEVELKKFTTD</sequence>
<dbReference type="SMART" id="SM00304">
    <property type="entry name" value="HAMP"/>
    <property type="match status" value="1"/>
</dbReference>
<evidence type="ECO:0000313" key="14">
    <source>
        <dbReference type="EMBL" id="MBP0726022.1"/>
    </source>
</evidence>
<keyword evidence="10" id="KW-0175">Coiled coil</keyword>
<dbReference type="InterPro" id="IPR004089">
    <property type="entry name" value="MCPsignal_dom"/>
</dbReference>
<dbReference type="SUPFAM" id="SSF58104">
    <property type="entry name" value="Methyl-accepting chemotaxis protein (MCP) signaling domain"/>
    <property type="match status" value="1"/>
</dbReference>
<dbReference type="CDD" id="cd11386">
    <property type="entry name" value="MCP_signal"/>
    <property type="match status" value="1"/>
</dbReference>
<comment type="caution">
    <text evidence="14">The sequence shown here is derived from an EMBL/GenBank/DDBJ whole genome shotgun (WGS) entry which is preliminary data.</text>
</comment>
<evidence type="ECO:0000256" key="6">
    <source>
        <dbReference type="ARBA" id="ARBA00023136"/>
    </source>
</evidence>